<dbReference type="Proteomes" id="UP000187203">
    <property type="component" value="Unassembled WGS sequence"/>
</dbReference>
<evidence type="ECO:0000256" key="2">
    <source>
        <dbReference type="SAM" id="SignalP"/>
    </source>
</evidence>
<evidence type="ECO:0000256" key="1">
    <source>
        <dbReference type="SAM" id="Phobius"/>
    </source>
</evidence>
<dbReference type="GO" id="GO:0004386">
    <property type="term" value="F:helicase activity"/>
    <property type="evidence" value="ECO:0007669"/>
    <property type="project" value="UniProtKB-KW"/>
</dbReference>
<feature type="chain" id="PRO_5012977928" evidence="2">
    <location>
        <begin position="20"/>
        <end position="128"/>
    </location>
</feature>
<proteinExistence type="predicted"/>
<organism evidence="3 4">
    <name type="scientific">Corchorus olitorius</name>
    <dbReference type="NCBI Taxonomy" id="93759"/>
    <lineage>
        <taxon>Eukaryota</taxon>
        <taxon>Viridiplantae</taxon>
        <taxon>Streptophyta</taxon>
        <taxon>Embryophyta</taxon>
        <taxon>Tracheophyta</taxon>
        <taxon>Spermatophyta</taxon>
        <taxon>Magnoliopsida</taxon>
        <taxon>eudicotyledons</taxon>
        <taxon>Gunneridae</taxon>
        <taxon>Pentapetalae</taxon>
        <taxon>rosids</taxon>
        <taxon>malvids</taxon>
        <taxon>Malvales</taxon>
        <taxon>Malvaceae</taxon>
        <taxon>Grewioideae</taxon>
        <taxon>Apeibeae</taxon>
        <taxon>Corchorus</taxon>
    </lineage>
</organism>
<gene>
    <name evidence="3" type="ORF">COLO4_34750</name>
</gene>
<name>A0A1R3GJR6_9ROSI</name>
<feature type="signal peptide" evidence="2">
    <location>
        <begin position="1"/>
        <end position="19"/>
    </location>
</feature>
<sequence>MSSHLRVFACVIIFLVTHALPIFWEEHGDGYYSQLFGDKEKSDGRKFKIELIGKGLYGLSIMGKVICLNEAFGRGSDPGEELANNIAKAFGFAGTGLLYAWGIVSLDLFLMTCYAIGTCSFLRLLNIL</sequence>
<evidence type="ECO:0000313" key="3">
    <source>
        <dbReference type="EMBL" id="OMO58289.1"/>
    </source>
</evidence>
<dbReference type="EMBL" id="AWUE01022437">
    <property type="protein sequence ID" value="OMO58289.1"/>
    <property type="molecule type" value="Genomic_DNA"/>
</dbReference>
<keyword evidence="2" id="KW-0732">Signal</keyword>
<keyword evidence="3" id="KW-0378">Hydrolase</keyword>
<dbReference type="AlphaFoldDB" id="A0A1R3GJR6"/>
<feature type="transmembrane region" description="Helical" evidence="1">
    <location>
        <begin position="98"/>
        <end position="125"/>
    </location>
</feature>
<keyword evidence="3" id="KW-0547">Nucleotide-binding</keyword>
<evidence type="ECO:0000313" key="4">
    <source>
        <dbReference type="Proteomes" id="UP000187203"/>
    </source>
</evidence>
<reference evidence="4" key="1">
    <citation type="submission" date="2013-09" db="EMBL/GenBank/DDBJ databases">
        <title>Corchorus olitorius genome sequencing.</title>
        <authorList>
            <person name="Alam M."/>
            <person name="Haque M.S."/>
            <person name="Islam M.S."/>
            <person name="Emdad E.M."/>
            <person name="Islam M.M."/>
            <person name="Ahmed B."/>
            <person name="Halim A."/>
            <person name="Hossen Q.M.M."/>
            <person name="Hossain M.Z."/>
            <person name="Ahmed R."/>
            <person name="Khan M.M."/>
            <person name="Islam R."/>
            <person name="Rashid M.M."/>
            <person name="Khan S.A."/>
            <person name="Rahman M.S."/>
            <person name="Alam M."/>
            <person name="Yahiya A.S."/>
            <person name="Khan M.S."/>
            <person name="Azam M.S."/>
            <person name="Haque T."/>
            <person name="Lashkar M.Z.H."/>
            <person name="Akhand A.I."/>
            <person name="Morshed G."/>
            <person name="Roy S."/>
            <person name="Uddin K.S."/>
            <person name="Rabeya T."/>
            <person name="Hossain A.S."/>
            <person name="Chowdhury A."/>
            <person name="Snigdha A.R."/>
            <person name="Mortoza M.S."/>
            <person name="Matin S.A."/>
            <person name="Hoque S.M.E."/>
            <person name="Islam M.K."/>
            <person name="Roy D.K."/>
            <person name="Haider R."/>
            <person name="Moosa M.M."/>
            <person name="Elias S.M."/>
            <person name="Hasan A.M."/>
            <person name="Jahan S."/>
            <person name="Shafiuddin M."/>
            <person name="Mahmood N."/>
            <person name="Shommy N.S."/>
        </authorList>
    </citation>
    <scope>NUCLEOTIDE SEQUENCE [LARGE SCALE GENOMIC DNA]</scope>
    <source>
        <strain evidence="4">cv. O-4</strain>
    </source>
</reference>
<comment type="caution">
    <text evidence="3">The sequence shown here is derived from an EMBL/GenBank/DDBJ whole genome shotgun (WGS) entry which is preliminary data.</text>
</comment>
<keyword evidence="4" id="KW-1185">Reference proteome</keyword>
<keyword evidence="3" id="KW-0067">ATP-binding</keyword>
<keyword evidence="1" id="KW-0812">Transmembrane</keyword>
<keyword evidence="1" id="KW-0472">Membrane</keyword>
<keyword evidence="1" id="KW-1133">Transmembrane helix</keyword>
<keyword evidence="3" id="KW-0347">Helicase</keyword>
<accession>A0A1R3GJR6</accession>
<protein>
    <submittedName>
        <fullName evidence="3">DEAD-box ATP-dependent RNA helicase</fullName>
    </submittedName>
</protein>